<evidence type="ECO:0000259" key="6">
    <source>
        <dbReference type="PROSITE" id="PS50054"/>
    </source>
</evidence>
<evidence type="ECO:0000256" key="2">
    <source>
        <dbReference type="ARBA" id="ARBA00013064"/>
    </source>
</evidence>
<dbReference type="Gramene" id="CMN326CT">
    <property type="protein sequence ID" value="CMN326CT"/>
    <property type="gene ID" value="CMN326C"/>
</dbReference>
<dbReference type="EMBL" id="AP006496">
    <property type="protein sequence ID" value="BAM81395.1"/>
    <property type="molecule type" value="Genomic_DNA"/>
</dbReference>
<comment type="similarity">
    <text evidence="1">Belongs to the protein-tyrosine phosphatase family. Non-receptor class dual specificity subfamily.</text>
</comment>
<keyword evidence="3" id="KW-0378">Hydrolase</keyword>
<dbReference type="GO" id="GO:0016301">
    <property type="term" value="F:kinase activity"/>
    <property type="evidence" value="ECO:0007669"/>
    <property type="project" value="UniProtKB-KW"/>
</dbReference>
<feature type="region of interest" description="Disordered" evidence="5">
    <location>
        <begin position="354"/>
        <end position="403"/>
    </location>
</feature>
<dbReference type="STRING" id="280699.M1V5W8"/>
<dbReference type="EC" id="3.1.3.48" evidence="2"/>
<dbReference type="Proteomes" id="UP000007014">
    <property type="component" value="Chromosome 14"/>
</dbReference>
<keyword evidence="10" id="KW-1185">Reference proteome</keyword>
<dbReference type="KEGG" id="cme:CYME_CMN326C"/>
<dbReference type="GO" id="GO:0005737">
    <property type="term" value="C:cytoplasm"/>
    <property type="evidence" value="ECO:0007669"/>
    <property type="project" value="TreeGrafter"/>
</dbReference>
<evidence type="ECO:0000259" key="8">
    <source>
        <dbReference type="PROSITE" id="PS50206"/>
    </source>
</evidence>
<dbReference type="InterPro" id="IPR036873">
    <property type="entry name" value="Rhodanese-like_dom_sf"/>
</dbReference>
<dbReference type="InterPro" id="IPR001763">
    <property type="entry name" value="Rhodanese-like_dom"/>
</dbReference>
<dbReference type="GO" id="GO:0004725">
    <property type="term" value="F:protein tyrosine phosphatase activity"/>
    <property type="evidence" value="ECO:0007669"/>
    <property type="project" value="UniProtKB-EC"/>
</dbReference>
<keyword evidence="4" id="KW-0904">Protein phosphatase</keyword>
<accession>M1V5W8</accession>
<dbReference type="PROSITE" id="PS50054">
    <property type="entry name" value="TYR_PHOSPHATASE_DUAL"/>
    <property type="match status" value="1"/>
</dbReference>
<evidence type="ECO:0000256" key="1">
    <source>
        <dbReference type="ARBA" id="ARBA00008601"/>
    </source>
</evidence>
<feature type="compositionally biased region" description="Polar residues" evidence="5">
    <location>
        <begin position="478"/>
        <end position="487"/>
    </location>
</feature>
<keyword evidence="9" id="KW-0808">Transferase</keyword>
<evidence type="ECO:0000256" key="5">
    <source>
        <dbReference type="SAM" id="MobiDB-lite"/>
    </source>
</evidence>
<feature type="compositionally biased region" description="Low complexity" evidence="5">
    <location>
        <begin position="366"/>
        <end position="377"/>
    </location>
</feature>
<evidence type="ECO:0000259" key="7">
    <source>
        <dbReference type="PROSITE" id="PS50056"/>
    </source>
</evidence>
<gene>
    <name evidence="9" type="ORF">CYME_CMN326C</name>
</gene>
<dbReference type="SMART" id="SM00450">
    <property type="entry name" value="RHOD"/>
    <property type="match status" value="1"/>
</dbReference>
<evidence type="ECO:0000256" key="4">
    <source>
        <dbReference type="ARBA" id="ARBA00022912"/>
    </source>
</evidence>
<proteinExistence type="inferred from homology"/>
<organism evidence="9 10">
    <name type="scientific">Cyanidioschyzon merolae (strain NIES-3377 / 10D)</name>
    <name type="common">Unicellular red alga</name>
    <dbReference type="NCBI Taxonomy" id="280699"/>
    <lineage>
        <taxon>Eukaryota</taxon>
        <taxon>Rhodophyta</taxon>
        <taxon>Bangiophyceae</taxon>
        <taxon>Cyanidiales</taxon>
        <taxon>Cyanidiaceae</taxon>
        <taxon>Cyanidioschyzon</taxon>
    </lineage>
</organism>
<reference evidence="9 10" key="2">
    <citation type="journal article" date="2007" name="BMC Biol.">
        <title>A 100%-complete sequence reveals unusually simple genomic features in the hot-spring red alga Cyanidioschyzon merolae.</title>
        <authorList>
            <person name="Nozaki H."/>
            <person name="Takano H."/>
            <person name="Misumi O."/>
            <person name="Terasawa K."/>
            <person name="Matsuzaki M."/>
            <person name="Maruyama S."/>
            <person name="Nishida K."/>
            <person name="Yagisawa F."/>
            <person name="Yoshida Y."/>
            <person name="Fujiwara T."/>
            <person name="Takio S."/>
            <person name="Tamura K."/>
            <person name="Chung S.J."/>
            <person name="Nakamura S."/>
            <person name="Kuroiwa H."/>
            <person name="Tanaka K."/>
            <person name="Sato N."/>
            <person name="Kuroiwa T."/>
        </authorList>
    </citation>
    <scope>NUCLEOTIDE SEQUENCE [LARGE SCALE GENOMIC DNA]</scope>
    <source>
        <strain evidence="9 10">10D</strain>
    </source>
</reference>
<feature type="domain" description="Rhodanese" evidence="8">
    <location>
        <begin position="512"/>
        <end position="630"/>
    </location>
</feature>
<dbReference type="RefSeq" id="XP_005537431.1">
    <property type="nucleotide sequence ID" value="XM_005537374.1"/>
</dbReference>
<dbReference type="InterPro" id="IPR020422">
    <property type="entry name" value="TYR_PHOSPHATASE_DUAL_dom"/>
</dbReference>
<protein>
    <recommendedName>
        <fullName evidence="2">protein-tyrosine-phosphatase</fullName>
        <ecNumber evidence="2">3.1.3.48</ecNumber>
    </recommendedName>
</protein>
<feature type="domain" description="Tyrosine specific protein phosphatases" evidence="7">
    <location>
        <begin position="728"/>
        <end position="786"/>
    </location>
</feature>
<evidence type="ECO:0000313" key="9">
    <source>
        <dbReference type="EMBL" id="BAM81395.1"/>
    </source>
</evidence>
<dbReference type="PROSITE" id="PS50056">
    <property type="entry name" value="TYR_PHOSPHATASE_2"/>
    <property type="match status" value="1"/>
</dbReference>
<dbReference type="SUPFAM" id="SSF52799">
    <property type="entry name" value="(Phosphotyrosine protein) phosphatases II"/>
    <property type="match status" value="1"/>
</dbReference>
<feature type="domain" description="Tyrosine-protein phosphatase" evidence="6">
    <location>
        <begin position="666"/>
        <end position="808"/>
    </location>
</feature>
<dbReference type="SMART" id="SM00195">
    <property type="entry name" value="DSPc"/>
    <property type="match status" value="1"/>
</dbReference>
<dbReference type="InterPro" id="IPR000340">
    <property type="entry name" value="Dual-sp_phosphatase_cat-dom"/>
</dbReference>
<dbReference type="OrthoDB" id="1301at2759"/>
<dbReference type="HOGENOM" id="CLU_343680_0_0_1"/>
<sequence length="824" mass="90001">MRAAEAASDTQKSEAAPRLQLATCGAPLDWKGATESETEAGAGRLSTSLCAPLTSPRQHSSSRWCLKHLSAAERCLGFESTSTGKSLCLNWGHAPHGYRFVSCTSSAGNAAACTWHGAVREQPGSRAVLTAPELEHWSVTTLAEAAGSVSFLAPQAETSEHTASTPAAAHPLGRAAWSPGLFHNTARLSLLSDQHSTQNPEFVTIQAACDVPEGCGAGRWGEPPACSLELATSPVDEQPPLKLDVQLDTETRNIATSFIEDSFLESEQVPPIEGCVKKADSASHASALEKRHQPWTACSRACARSMHAEEATCPEMLFPRLAAQADTGDRRADSDAGLGARTLRMMRPPGAFCEEQKAQDGDSTEESTTTTTTTTTTVPSKPGARWNHRLGSPEDDSRVISSGQLNWSDSNGVSGYCCAAEQQLKQPRSPASSALLEPCELASYLDRMTEQADKEQRRLTALSETGAPIESPREAALQQEQCASAASSPEEATKGAASQGVVHGGTHEQQRTAKQLLVLDVRPRMSFVFEHIRHAEHLWVEPDRYSSDEKRELAFVRHVCKRVRQESGPLDLVVLYDHCTESMDKPLSIAAKLVCLLNAEFALRNLQVRRVCLLRGGFTAMSRAHHQHIIRVCDDDIGMNLCAAMRTRVGPLFERLLHQFLHERAQPASRILPYLYVGSERDASDWSFLQFAGITHILVVGSELRPHFPGALTYKQLPALDSSDEALDSLYPAIFAFIDESRRDPDSTILVHCYAGISRSVSAVLAYLVYSGWTLSAAWELMRERRSISRPNLGFWRQLMAFEKQRHGVQTLLEPPCVSTLGFC</sequence>
<dbReference type="SUPFAM" id="SSF52821">
    <property type="entry name" value="Rhodanese/Cell cycle control phosphatase"/>
    <property type="match status" value="1"/>
</dbReference>
<dbReference type="PANTHER" id="PTHR10159:SF519">
    <property type="entry name" value="DUAL SPECIFICITY PROTEIN PHOSPHATASE MPK3"/>
    <property type="match status" value="1"/>
</dbReference>
<dbReference type="Gene3D" id="3.40.250.10">
    <property type="entry name" value="Rhodanese-like domain"/>
    <property type="match status" value="1"/>
</dbReference>
<evidence type="ECO:0000256" key="3">
    <source>
        <dbReference type="ARBA" id="ARBA00022801"/>
    </source>
</evidence>
<dbReference type="eggNOG" id="KOG1716">
    <property type="taxonomic scope" value="Eukaryota"/>
</dbReference>
<feature type="region of interest" description="Disordered" evidence="5">
    <location>
        <begin position="464"/>
        <end position="508"/>
    </location>
</feature>
<evidence type="ECO:0000313" key="10">
    <source>
        <dbReference type="Proteomes" id="UP000007014"/>
    </source>
</evidence>
<dbReference type="CDD" id="cd14498">
    <property type="entry name" value="DSP"/>
    <property type="match status" value="1"/>
</dbReference>
<dbReference type="PANTHER" id="PTHR10159">
    <property type="entry name" value="DUAL SPECIFICITY PROTEIN PHOSPHATASE"/>
    <property type="match status" value="1"/>
</dbReference>
<dbReference type="InterPro" id="IPR000387">
    <property type="entry name" value="Tyr_Pase_dom"/>
</dbReference>
<keyword evidence="9" id="KW-0418">Kinase</keyword>
<dbReference type="AlphaFoldDB" id="M1V5W8"/>
<dbReference type="GO" id="GO:0043409">
    <property type="term" value="P:negative regulation of MAPK cascade"/>
    <property type="evidence" value="ECO:0007669"/>
    <property type="project" value="TreeGrafter"/>
</dbReference>
<reference evidence="9 10" key="1">
    <citation type="journal article" date="2004" name="Nature">
        <title>Genome sequence of the ultrasmall unicellular red alga Cyanidioschyzon merolae 10D.</title>
        <authorList>
            <person name="Matsuzaki M."/>
            <person name="Misumi O."/>
            <person name="Shin-i T."/>
            <person name="Maruyama S."/>
            <person name="Takahara M."/>
            <person name="Miyagishima S."/>
            <person name="Mori T."/>
            <person name="Nishida K."/>
            <person name="Yagisawa F."/>
            <person name="Nishida K."/>
            <person name="Yoshida Y."/>
            <person name="Nishimura Y."/>
            <person name="Nakao S."/>
            <person name="Kobayashi T."/>
            <person name="Momoyama Y."/>
            <person name="Higashiyama T."/>
            <person name="Minoda A."/>
            <person name="Sano M."/>
            <person name="Nomoto H."/>
            <person name="Oishi K."/>
            <person name="Hayashi H."/>
            <person name="Ohta F."/>
            <person name="Nishizaka S."/>
            <person name="Haga S."/>
            <person name="Miura S."/>
            <person name="Morishita T."/>
            <person name="Kabeya Y."/>
            <person name="Terasawa K."/>
            <person name="Suzuki Y."/>
            <person name="Ishii Y."/>
            <person name="Asakawa S."/>
            <person name="Takano H."/>
            <person name="Ohta N."/>
            <person name="Kuroiwa H."/>
            <person name="Tanaka K."/>
            <person name="Shimizu N."/>
            <person name="Sugano S."/>
            <person name="Sato N."/>
            <person name="Nozaki H."/>
            <person name="Ogasawara N."/>
            <person name="Kohara Y."/>
            <person name="Kuroiwa T."/>
        </authorList>
    </citation>
    <scope>NUCLEOTIDE SEQUENCE [LARGE SCALE GENOMIC DNA]</scope>
    <source>
        <strain evidence="9 10">10D</strain>
    </source>
</reference>
<dbReference type="GeneID" id="16995193"/>
<dbReference type="PROSITE" id="PS50206">
    <property type="entry name" value="RHODANESE_3"/>
    <property type="match status" value="1"/>
</dbReference>
<dbReference type="Gene3D" id="3.90.190.10">
    <property type="entry name" value="Protein tyrosine phosphatase superfamily"/>
    <property type="match status" value="1"/>
</dbReference>
<dbReference type="InterPro" id="IPR029021">
    <property type="entry name" value="Prot-tyrosine_phosphatase-like"/>
</dbReference>
<dbReference type="Pfam" id="PF00782">
    <property type="entry name" value="DSPc"/>
    <property type="match status" value="1"/>
</dbReference>
<name>M1V5W8_CYAM1</name>